<organism evidence="1 2">
    <name type="scientific">Nocardioides daeguensis</name>
    <dbReference type="NCBI Taxonomy" id="908359"/>
    <lineage>
        <taxon>Bacteria</taxon>
        <taxon>Bacillati</taxon>
        <taxon>Actinomycetota</taxon>
        <taxon>Actinomycetes</taxon>
        <taxon>Propionibacteriales</taxon>
        <taxon>Nocardioidaceae</taxon>
        <taxon>Nocardioides</taxon>
    </lineage>
</organism>
<keyword evidence="2" id="KW-1185">Reference proteome</keyword>
<proteinExistence type="predicted"/>
<evidence type="ECO:0000313" key="2">
    <source>
        <dbReference type="Proteomes" id="UP001500301"/>
    </source>
</evidence>
<reference evidence="2" key="1">
    <citation type="journal article" date="2019" name="Int. J. Syst. Evol. Microbiol.">
        <title>The Global Catalogue of Microorganisms (GCM) 10K type strain sequencing project: providing services to taxonomists for standard genome sequencing and annotation.</title>
        <authorList>
            <consortium name="The Broad Institute Genomics Platform"/>
            <consortium name="The Broad Institute Genome Sequencing Center for Infectious Disease"/>
            <person name="Wu L."/>
            <person name="Ma J."/>
        </authorList>
    </citation>
    <scope>NUCLEOTIDE SEQUENCE [LARGE SCALE GENOMIC DNA]</scope>
    <source>
        <strain evidence="2">JCM 17460</strain>
    </source>
</reference>
<dbReference type="RefSeq" id="WP_218233089.1">
    <property type="nucleotide sequence ID" value="NZ_BAABBB010000009.1"/>
</dbReference>
<protein>
    <submittedName>
        <fullName evidence="1">Uncharacterized protein</fullName>
    </submittedName>
</protein>
<dbReference type="EMBL" id="BAABBB010000009">
    <property type="protein sequence ID" value="GAA3529582.1"/>
    <property type="molecule type" value="Genomic_DNA"/>
</dbReference>
<sequence length="50" mass="5732">MSSNYFLTAENDYRRQQAARGMAASRAGRSRASWLRRIAATDPSVERRSR</sequence>
<accession>A0ABP6V6B7</accession>
<evidence type="ECO:0000313" key="1">
    <source>
        <dbReference type="EMBL" id="GAA3529582.1"/>
    </source>
</evidence>
<gene>
    <name evidence="1" type="ORF">GCM10022263_17790</name>
</gene>
<comment type="caution">
    <text evidence="1">The sequence shown here is derived from an EMBL/GenBank/DDBJ whole genome shotgun (WGS) entry which is preliminary data.</text>
</comment>
<dbReference type="Proteomes" id="UP001500301">
    <property type="component" value="Unassembled WGS sequence"/>
</dbReference>
<name>A0ABP6V6B7_9ACTN</name>